<evidence type="ECO:0000259" key="8">
    <source>
        <dbReference type="PROSITE" id="PS50110"/>
    </source>
</evidence>
<dbReference type="PROSITE" id="PS50110">
    <property type="entry name" value="RESPONSE_REGULATORY"/>
    <property type="match status" value="1"/>
</dbReference>
<keyword evidence="1 6" id="KW-0597">Phosphoprotein</keyword>
<dbReference type="InterPro" id="IPR011006">
    <property type="entry name" value="CheY-like_superfamily"/>
</dbReference>
<evidence type="ECO:0000313" key="10">
    <source>
        <dbReference type="Proteomes" id="UP000229081"/>
    </source>
</evidence>
<dbReference type="SMART" id="SM00421">
    <property type="entry name" value="HTH_LUXR"/>
    <property type="match status" value="1"/>
</dbReference>
<protein>
    <submittedName>
        <fullName evidence="9">DNA-binding response regulator</fullName>
    </submittedName>
</protein>
<dbReference type="PRINTS" id="PR00038">
    <property type="entry name" value="HTHLUXR"/>
</dbReference>
<sequence length="222" mass="23415">MTDKRLIHIIDDEDAVRRSASFMLKTSGFAVCTWESGVAFLKEVRHAESGCILLDIRMPEMDGLEVQQALNERGITMPVIVLTGHGDVSVAVRAMKAGAVDFIEKPFDSDVLMAALENGFARLDSSSDAATRAEDAAVVLGALTAREREVLEGLAQGLPNKTIAYDLGISPRTVEVHRANVMSKLGARSLSDALRIAFAAGLGHDKGSPGPGSAPGTAGNSV</sequence>
<dbReference type="InterPro" id="IPR016032">
    <property type="entry name" value="Sig_transdc_resp-reg_C-effctor"/>
</dbReference>
<dbReference type="Pfam" id="PF00196">
    <property type="entry name" value="GerE"/>
    <property type="match status" value="1"/>
</dbReference>
<dbReference type="PANTHER" id="PTHR44688:SF16">
    <property type="entry name" value="DNA-BINDING TRANSCRIPTIONAL ACTIVATOR DEVR_DOSR"/>
    <property type="match status" value="1"/>
</dbReference>
<dbReference type="PANTHER" id="PTHR44688">
    <property type="entry name" value="DNA-BINDING TRANSCRIPTIONAL ACTIVATOR DEVR_DOSR"/>
    <property type="match status" value="1"/>
</dbReference>
<dbReference type="PROSITE" id="PS00622">
    <property type="entry name" value="HTH_LUXR_1"/>
    <property type="match status" value="1"/>
</dbReference>
<dbReference type="SUPFAM" id="SSF46894">
    <property type="entry name" value="C-terminal effector domain of the bipartite response regulators"/>
    <property type="match status" value="1"/>
</dbReference>
<dbReference type="RefSeq" id="WP_100283367.1">
    <property type="nucleotide sequence ID" value="NZ_CP024923.1"/>
</dbReference>
<dbReference type="CDD" id="cd06170">
    <property type="entry name" value="LuxR_C_like"/>
    <property type="match status" value="1"/>
</dbReference>
<dbReference type="PROSITE" id="PS50043">
    <property type="entry name" value="HTH_LUXR_2"/>
    <property type="match status" value="1"/>
</dbReference>
<dbReference type="InterPro" id="IPR001789">
    <property type="entry name" value="Sig_transdc_resp-reg_receiver"/>
</dbReference>
<keyword evidence="3" id="KW-0805">Transcription regulation</keyword>
<dbReference type="GO" id="GO:0000160">
    <property type="term" value="P:phosphorelay signal transduction system"/>
    <property type="evidence" value="ECO:0007669"/>
    <property type="project" value="UniProtKB-KW"/>
</dbReference>
<dbReference type="InterPro" id="IPR036388">
    <property type="entry name" value="WH-like_DNA-bd_sf"/>
</dbReference>
<dbReference type="FunFam" id="3.40.50.2300:FF:000018">
    <property type="entry name" value="DNA-binding transcriptional regulator NtrC"/>
    <property type="match status" value="1"/>
</dbReference>
<dbReference type="Pfam" id="PF00072">
    <property type="entry name" value="Response_reg"/>
    <property type="match status" value="1"/>
</dbReference>
<evidence type="ECO:0000256" key="6">
    <source>
        <dbReference type="PROSITE-ProRule" id="PRU00169"/>
    </source>
</evidence>
<evidence type="ECO:0000256" key="5">
    <source>
        <dbReference type="ARBA" id="ARBA00023163"/>
    </source>
</evidence>
<dbReference type="KEGG" id="sphc:CVN68_17680"/>
<keyword evidence="10" id="KW-1185">Reference proteome</keyword>
<organism evidence="9 10">
    <name type="scientific">Sphingomonas psychrotolerans</name>
    <dbReference type="NCBI Taxonomy" id="1327635"/>
    <lineage>
        <taxon>Bacteria</taxon>
        <taxon>Pseudomonadati</taxon>
        <taxon>Pseudomonadota</taxon>
        <taxon>Alphaproteobacteria</taxon>
        <taxon>Sphingomonadales</taxon>
        <taxon>Sphingomonadaceae</taxon>
        <taxon>Sphingomonas</taxon>
    </lineage>
</organism>
<dbReference type="Gene3D" id="3.40.50.2300">
    <property type="match status" value="1"/>
</dbReference>
<dbReference type="SMART" id="SM00448">
    <property type="entry name" value="REC"/>
    <property type="match status" value="1"/>
</dbReference>
<keyword evidence="4 9" id="KW-0238">DNA-binding</keyword>
<evidence type="ECO:0000313" key="9">
    <source>
        <dbReference type="EMBL" id="ATY33568.1"/>
    </source>
</evidence>
<dbReference type="CDD" id="cd17537">
    <property type="entry name" value="REC_FixJ"/>
    <property type="match status" value="1"/>
</dbReference>
<evidence type="ECO:0000259" key="7">
    <source>
        <dbReference type="PROSITE" id="PS50043"/>
    </source>
</evidence>
<dbReference type="OrthoDB" id="9782655at2"/>
<gene>
    <name evidence="9" type="primary">fixJ</name>
    <name evidence="9" type="ORF">CVN68_17680</name>
</gene>
<evidence type="ECO:0000256" key="2">
    <source>
        <dbReference type="ARBA" id="ARBA00023012"/>
    </source>
</evidence>
<reference evidence="9 10" key="1">
    <citation type="submission" date="2017-11" db="EMBL/GenBank/DDBJ databases">
        <title>Complete genome sequence of Sphingomonas sp. Strain Cra20, a psychrotolerant potential plant growth promoting rhizobacteria.</title>
        <authorList>
            <person name="Luo Y."/>
        </authorList>
    </citation>
    <scope>NUCLEOTIDE SEQUENCE [LARGE SCALE GENOMIC DNA]</scope>
    <source>
        <strain evidence="9 10">Cra20</strain>
    </source>
</reference>
<proteinExistence type="predicted"/>
<dbReference type="InterPro" id="IPR000792">
    <property type="entry name" value="Tscrpt_reg_LuxR_C"/>
</dbReference>
<dbReference type="AlphaFoldDB" id="A0A2K8MI51"/>
<dbReference type="SUPFAM" id="SSF52172">
    <property type="entry name" value="CheY-like"/>
    <property type="match status" value="1"/>
</dbReference>
<accession>A0A2K8MI51</accession>
<keyword evidence="2" id="KW-0902">Two-component regulatory system</keyword>
<evidence type="ECO:0000256" key="4">
    <source>
        <dbReference type="ARBA" id="ARBA00023125"/>
    </source>
</evidence>
<evidence type="ECO:0000256" key="3">
    <source>
        <dbReference type="ARBA" id="ARBA00023015"/>
    </source>
</evidence>
<evidence type="ECO:0000256" key="1">
    <source>
        <dbReference type="ARBA" id="ARBA00022553"/>
    </source>
</evidence>
<dbReference type="Proteomes" id="UP000229081">
    <property type="component" value="Chromosome"/>
</dbReference>
<feature type="modified residue" description="4-aspartylphosphate" evidence="6">
    <location>
        <position position="55"/>
    </location>
</feature>
<dbReference type="GO" id="GO:0003677">
    <property type="term" value="F:DNA binding"/>
    <property type="evidence" value="ECO:0007669"/>
    <property type="project" value="UniProtKB-KW"/>
</dbReference>
<name>A0A2K8MI51_9SPHN</name>
<dbReference type="GO" id="GO:0006355">
    <property type="term" value="P:regulation of DNA-templated transcription"/>
    <property type="evidence" value="ECO:0007669"/>
    <property type="project" value="InterPro"/>
</dbReference>
<keyword evidence="5" id="KW-0804">Transcription</keyword>
<dbReference type="Gene3D" id="1.10.10.10">
    <property type="entry name" value="Winged helix-like DNA-binding domain superfamily/Winged helix DNA-binding domain"/>
    <property type="match status" value="1"/>
</dbReference>
<feature type="domain" description="Response regulatory" evidence="8">
    <location>
        <begin position="6"/>
        <end position="120"/>
    </location>
</feature>
<feature type="domain" description="HTH luxR-type" evidence="7">
    <location>
        <begin position="136"/>
        <end position="201"/>
    </location>
</feature>
<dbReference type="EMBL" id="CP024923">
    <property type="protein sequence ID" value="ATY33568.1"/>
    <property type="molecule type" value="Genomic_DNA"/>
</dbReference>